<keyword evidence="2" id="KW-0479">Metal-binding</keyword>
<reference evidence="10 11" key="1">
    <citation type="submission" date="2016-10" db="EMBL/GenBank/DDBJ databases">
        <authorList>
            <person name="de Groot N.N."/>
        </authorList>
    </citation>
    <scope>NUCLEOTIDE SEQUENCE [LARGE SCALE GENOMIC DNA]</scope>
    <source>
        <strain evidence="10 11">JCM 18415</strain>
    </source>
</reference>
<dbReference type="STRING" id="1002526.SAMN05216578_101605"/>
<feature type="signal peptide" evidence="7">
    <location>
        <begin position="1"/>
        <end position="23"/>
    </location>
</feature>
<gene>
    <name evidence="9" type="ORF">RED13_001662</name>
    <name evidence="10" type="ORF">SAMN05216578_101605</name>
</gene>
<dbReference type="Proteomes" id="UP001281217">
    <property type="component" value="Unassembled WGS sequence"/>
</dbReference>
<evidence type="ECO:0000256" key="3">
    <source>
        <dbReference type="ARBA" id="ARBA00022801"/>
    </source>
</evidence>
<dbReference type="RefSeq" id="WP_090536797.1">
    <property type="nucleotide sequence ID" value="NZ_FOYD01000001.1"/>
</dbReference>
<dbReference type="EMBL" id="FOYD01000001">
    <property type="protein sequence ID" value="SFQ64040.1"/>
    <property type="molecule type" value="Genomic_DNA"/>
</dbReference>
<comment type="similarity">
    <text evidence="6">Belongs to the peptidase M48 family.</text>
</comment>
<dbReference type="InterPro" id="IPR001915">
    <property type="entry name" value="Peptidase_M48"/>
</dbReference>
<reference evidence="9" key="3">
    <citation type="submission" date="2024-05" db="EMBL/GenBank/DDBJ databases">
        <authorList>
            <person name="de Witt J."/>
        </authorList>
    </citation>
    <scope>NUCLEOTIDE SEQUENCE</scope>
    <source>
        <strain evidence="9">FZJ</strain>
    </source>
</reference>
<dbReference type="Pfam" id="PF01435">
    <property type="entry name" value="Peptidase_M48"/>
    <property type="match status" value="1"/>
</dbReference>
<keyword evidence="5 6" id="KW-0482">Metalloprotease</keyword>
<dbReference type="PANTHER" id="PTHR22726:SF1">
    <property type="entry name" value="METALLOENDOPEPTIDASE OMA1, MITOCHONDRIAL"/>
    <property type="match status" value="1"/>
</dbReference>
<dbReference type="GO" id="GO:0046872">
    <property type="term" value="F:metal ion binding"/>
    <property type="evidence" value="ECO:0007669"/>
    <property type="project" value="UniProtKB-KW"/>
</dbReference>
<evidence type="ECO:0000256" key="7">
    <source>
        <dbReference type="SAM" id="SignalP"/>
    </source>
</evidence>
<keyword evidence="7" id="KW-0732">Signal</keyword>
<dbReference type="Proteomes" id="UP000242815">
    <property type="component" value="Unassembled WGS sequence"/>
</dbReference>
<dbReference type="Gene3D" id="3.30.2010.10">
    <property type="entry name" value="Metalloproteases ('zincins'), catalytic domain"/>
    <property type="match status" value="1"/>
</dbReference>
<evidence type="ECO:0000313" key="9">
    <source>
        <dbReference type="EMBL" id="MDX9687237.1"/>
    </source>
</evidence>
<dbReference type="OrthoDB" id="9810445at2"/>
<dbReference type="EMBL" id="JAVRDO010000004">
    <property type="protein sequence ID" value="MDX9687237.1"/>
    <property type="molecule type" value="Genomic_DNA"/>
</dbReference>
<evidence type="ECO:0000313" key="11">
    <source>
        <dbReference type="Proteomes" id="UP000242815"/>
    </source>
</evidence>
<feature type="chain" id="PRO_5043145543" evidence="7">
    <location>
        <begin position="24"/>
        <end position="269"/>
    </location>
</feature>
<evidence type="ECO:0000256" key="6">
    <source>
        <dbReference type="RuleBase" id="RU003983"/>
    </source>
</evidence>
<reference evidence="12" key="2">
    <citation type="submission" date="2023-07" db="EMBL/GenBank/DDBJ databases">
        <authorList>
            <person name="de Witt J."/>
        </authorList>
    </citation>
    <scope>NUCLEOTIDE SEQUENCE [LARGE SCALE GENOMIC DNA]</scope>
    <source>
        <strain evidence="12">FZJ</strain>
    </source>
</reference>
<accession>A0A1I6A5W5</accession>
<evidence type="ECO:0000313" key="10">
    <source>
        <dbReference type="EMBL" id="SFQ64040.1"/>
    </source>
</evidence>
<dbReference type="GO" id="GO:0051603">
    <property type="term" value="P:proteolysis involved in protein catabolic process"/>
    <property type="evidence" value="ECO:0007669"/>
    <property type="project" value="TreeGrafter"/>
</dbReference>
<feature type="domain" description="Peptidase M48" evidence="8">
    <location>
        <begin position="76"/>
        <end position="256"/>
    </location>
</feature>
<dbReference type="AlphaFoldDB" id="A0A1I6A5W5"/>
<evidence type="ECO:0000256" key="1">
    <source>
        <dbReference type="ARBA" id="ARBA00022670"/>
    </source>
</evidence>
<keyword evidence="4 6" id="KW-0862">Zinc</keyword>
<organism evidence="10 11">
    <name type="scientific">Halopseudomonas formosensis</name>
    <dbReference type="NCBI Taxonomy" id="1002526"/>
    <lineage>
        <taxon>Bacteria</taxon>
        <taxon>Pseudomonadati</taxon>
        <taxon>Pseudomonadota</taxon>
        <taxon>Gammaproteobacteria</taxon>
        <taxon>Pseudomonadales</taxon>
        <taxon>Pseudomonadaceae</taxon>
        <taxon>Halopseudomonas</taxon>
    </lineage>
</organism>
<sequence>MRIRRLAYCLPLMLLMSCESVQTTQGGAVGVQRNQYMVSGLSSTEVDRMAAESYQEMLAEARSKNLLNTDAAMLKRLRTIADRLVGEVDHFRPDARSWDWEVNLIKSDALNASCMPGGKILFYTGIVDQLKLSDDEIAQIMGHEIAHALREHGREAISRAYATQMGTQVIGSLLGLGDGARQAADLAVQYGLTLPNSRANETEADLIGLELAARAGYNPEAAVTLWQKMGAASQGQPPAFLSTHPSSSGRIETLRGNIAKVRPLYEAAR</sequence>
<dbReference type="PANTHER" id="PTHR22726">
    <property type="entry name" value="METALLOENDOPEPTIDASE OMA1"/>
    <property type="match status" value="1"/>
</dbReference>
<protein>
    <submittedName>
        <fullName evidence="9">M48 family metallopeptidase</fullName>
    </submittedName>
    <submittedName>
        <fullName evidence="10">Peptidase family M48</fullName>
    </submittedName>
</protein>
<dbReference type="GO" id="GO:0016020">
    <property type="term" value="C:membrane"/>
    <property type="evidence" value="ECO:0007669"/>
    <property type="project" value="TreeGrafter"/>
</dbReference>
<keyword evidence="1 6" id="KW-0645">Protease</keyword>
<comment type="cofactor">
    <cofactor evidence="6">
        <name>Zn(2+)</name>
        <dbReference type="ChEBI" id="CHEBI:29105"/>
    </cofactor>
    <text evidence="6">Binds 1 zinc ion per subunit.</text>
</comment>
<dbReference type="InterPro" id="IPR051156">
    <property type="entry name" value="Mito/Outer_Membr_Metalloprot"/>
</dbReference>
<name>A0A1I6A5W5_9GAMM</name>
<proteinExistence type="inferred from homology"/>
<evidence type="ECO:0000256" key="2">
    <source>
        <dbReference type="ARBA" id="ARBA00022723"/>
    </source>
</evidence>
<dbReference type="PROSITE" id="PS51257">
    <property type="entry name" value="PROKAR_LIPOPROTEIN"/>
    <property type="match status" value="1"/>
</dbReference>
<keyword evidence="3 6" id="KW-0378">Hydrolase</keyword>
<dbReference type="GO" id="GO:0004222">
    <property type="term" value="F:metalloendopeptidase activity"/>
    <property type="evidence" value="ECO:0007669"/>
    <property type="project" value="InterPro"/>
</dbReference>
<evidence type="ECO:0000313" key="12">
    <source>
        <dbReference type="Proteomes" id="UP001281217"/>
    </source>
</evidence>
<evidence type="ECO:0000256" key="5">
    <source>
        <dbReference type="ARBA" id="ARBA00023049"/>
    </source>
</evidence>
<evidence type="ECO:0000256" key="4">
    <source>
        <dbReference type="ARBA" id="ARBA00022833"/>
    </source>
</evidence>
<dbReference type="CDD" id="cd07331">
    <property type="entry name" value="M48C_Oma1_like"/>
    <property type="match status" value="1"/>
</dbReference>
<keyword evidence="12" id="KW-1185">Reference proteome</keyword>
<evidence type="ECO:0000259" key="8">
    <source>
        <dbReference type="Pfam" id="PF01435"/>
    </source>
</evidence>